<evidence type="ECO:0000256" key="1">
    <source>
        <dbReference type="SAM" id="Phobius"/>
    </source>
</evidence>
<evidence type="ECO:0000313" key="2">
    <source>
        <dbReference type="EMBL" id="SMC26817.1"/>
    </source>
</evidence>
<dbReference type="OrthoDB" id="1677957at2"/>
<dbReference type="STRING" id="1121291.SAMN02745134_02957"/>
<reference evidence="2 3" key="1">
    <citation type="submission" date="2017-04" db="EMBL/GenBank/DDBJ databases">
        <authorList>
            <person name="Afonso C.L."/>
            <person name="Miller P.J."/>
            <person name="Scott M.A."/>
            <person name="Spackman E."/>
            <person name="Goraichik I."/>
            <person name="Dimitrov K.M."/>
            <person name="Suarez D.L."/>
            <person name="Swayne D.E."/>
        </authorList>
    </citation>
    <scope>NUCLEOTIDE SEQUENCE [LARGE SCALE GENOMIC DNA]</scope>
    <source>
        <strain evidence="2 3">DSM 12555</strain>
    </source>
</reference>
<dbReference type="RefSeq" id="WP_084116759.1">
    <property type="nucleotide sequence ID" value="NZ_FWXH01000014.1"/>
</dbReference>
<keyword evidence="1" id="KW-0472">Membrane</keyword>
<dbReference type="SUPFAM" id="SSF48371">
    <property type="entry name" value="ARM repeat"/>
    <property type="match status" value="1"/>
</dbReference>
<feature type="transmembrane region" description="Helical" evidence="1">
    <location>
        <begin position="266"/>
        <end position="286"/>
    </location>
</feature>
<dbReference type="Proteomes" id="UP000192468">
    <property type="component" value="Unassembled WGS sequence"/>
</dbReference>
<protein>
    <recommendedName>
        <fullName evidence="4">Phage-related protein</fullName>
    </recommendedName>
</protein>
<feature type="transmembrane region" description="Helical" evidence="1">
    <location>
        <begin position="226"/>
        <end position="245"/>
    </location>
</feature>
<accession>A0A1W1XSF0</accession>
<keyword evidence="3" id="KW-1185">Reference proteome</keyword>
<dbReference type="EMBL" id="FWXH01000014">
    <property type="protein sequence ID" value="SMC26817.1"/>
    <property type="molecule type" value="Genomic_DNA"/>
</dbReference>
<gene>
    <name evidence="2" type="ORF">SAMN02745134_02957</name>
</gene>
<sequence>MDTEGKVGITETIESIKKATGGLSKAIQTNMKSAVSSAIQGEGSTANLRRLVEAQGQSWSNAKQKIDQYTNGIISMSTYSGSDAKDALIELEKKGVRFNDALRMQNTLANVAAGSNAKITDVAAALGDAYNGNTNSLKKMGIYTDQDIKKSKNFADIQANLNQKFGSSAATQLNTYSGIMKQFHNSLDSLKESIGSYILPYLTKGAKLLDTFVQKLNSLNPGIKNTIAAVGGITVVAIKVASSFLKIKNTLKDFQPVIESIGRKILNINPVFAVVAAAIAVFSLAYSKNWFGIRDKTKQVINFIKPYIVNGFSAIVNWVKVNWPKIQTTFQAVFVQLQGIYNKVLKPVLNFMMSEFGVVVNWVKANWPLIQSTITIVMNTASSIIKTVLATINSIIRTVLTGIATFWQAHGQTIMKVVSSAFNIIKVIVDTTIHNILNIITLVMQIINGNWSGAWNTLKNIVSSSLNAVISIVRSIISGIGSVFGDLARTAASWGINMINGFIGGIRSMAGKAADAAHGVVKSVANFLGFHSPSKKGEGQNIVNWGSNMIKGFMDGINKQIPELDSLMNTAIKAPKLNSSLKLAYAGVGSSTGSSVGSAVINFNGNYSFRDKKDIDYMLNQAALVTQRRRG</sequence>
<evidence type="ECO:0008006" key="4">
    <source>
        <dbReference type="Google" id="ProtNLM"/>
    </source>
</evidence>
<evidence type="ECO:0000313" key="3">
    <source>
        <dbReference type="Proteomes" id="UP000192468"/>
    </source>
</evidence>
<dbReference type="InterPro" id="IPR016024">
    <property type="entry name" value="ARM-type_fold"/>
</dbReference>
<proteinExistence type="predicted"/>
<organism evidence="2 3">
    <name type="scientific">Clostridium acidisoli DSM 12555</name>
    <dbReference type="NCBI Taxonomy" id="1121291"/>
    <lineage>
        <taxon>Bacteria</taxon>
        <taxon>Bacillati</taxon>
        <taxon>Bacillota</taxon>
        <taxon>Clostridia</taxon>
        <taxon>Eubacteriales</taxon>
        <taxon>Clostridiaceae</taxon>
        <taxon>Clostridium</taxon>
    </lineage>
</organism>
<keyword evidence="1" id="KW-1133">Transmembrane helix</keyword>
<name>A0A1W1XSF0_9CLOT</name>
<keyword evidence="1" id="KW-0812">Transmembrane</keyword>
<dbReference type="AlphaFoldDB" id="A0A1W1XSF0"/>